<evidence type="ECO:0000313" key="6">
    <source>
        <dbReference type="Proteomes" id="UP001318860"/>
    </source>
</evidence>
<dbReference type="EMBL" id="JABTTQ020003473">
    <property type="protein sequence ID" value="KAK6117096.1"/>
    <property type="molecule type" value="Genomic_DNA"/>
</dbReference>
<feature type="compositionally biased region" description="Basic residues" evidence="3">
    <location>
        <begin position="30"/>
        <end position="39"/>
    </location>
</feature>
<evidence type="ECO:0000256" key="3">
    <source>
        <dbReference type="SAM" id="MobiDB-lite"/>
    </source>
</evidence>
<evidence type="ECO:0000256" key="1">
    <source>
        <dbReference type="ARBA" id="ARBA00022860"/>
    </source>
</evidence>
<dbReference type="InterPro" id="IPR025064">
    <property type="entry name" value="DUF4005"/>
</dbReference>
<accession>A0ABR0U3N9</accession>
<keyword evidence="1" id="KW-0112">Calmodulin-binding</keyword>
<feature type="compositionally biased region" description="Pro residues" evidence="3">
    <location>
        <begin position="20"/>
        <end position="29"/>
    </location>
</feature>
<dbReference type="PANTHER" id="PTHR32295">
    <property type="entry name" value="IQ-DOMAIN 5-RELATED"/>
    <property type="match status" value="1"/>
</dbReference>
<name>A0ABR0U3N9_REHGL</name>
<organism evidence="5 6">
    <name type="scientific">Rehmannia glutinosa</name>
    <name type="common">Chinese foxglove</name>
    <dbReference type="NCBI Taxonomy" id="99300"/>
    <lineage>
        <taxon>Eukaryota</taxon>
        <taxon>Viridiplantae</taxon>
        <taxon>Streptophyta</taxon>
        <taxon>Embryophyta</taxon>
        <taxon>Tracheophyta</taxon>
        <taxon>Spermatophyta</taxon>
        <taxon>Magnoliopsida</taxon>
        <taxon>eudicotyledons</taxon>
        <taxon>Gunneridae</taxon>
        <taxon>Pentapetalae</taxon>
        <taxon>asterids</taxon>
        <taxon>lamiids</taxon>
        <taxon>Lamiales</taxon>
        <taxon>Orobanchaceae</taxon>
        <taxon>Rehmannieae</taxon>
        <taxon>Rehmannia</taxon>
    </lineage>
</organism>
<dbReference type="PANTHER" id="PTHR32295:SF11">
    <property type="entry name" value="PROTEIN IQ-DOMAIN 22"/>
    <property type="match status" value="1"/>
</dbReference>
<feature type="compositionally biased region" description="Polar residues" evidence="3">
    <location>
        <begin position="256"/>
        <end position="289"/>
    </location>
</feature>
<comment type="similarity">
    <text evidence="2">Belongs to the IQD family.</text>
</comment>
<dbReference type="Proteomes" id="UP001318860">
    <property type="component" value="Unassembled WGS sequence"/>
</dbReference>
<protein>
    <recommendedName>
        <fullName evidence="4">DUF4005 domain-containing protein</fullName>
    </recommendedName>
</protein>
<keyword evidence="6" id="KW-1185">Reference proteome</keyword>
<reference evidence="5 6" key="1">
    <citation type="journal article" date="2021" name="Comput. Struct. Biotechnol. J.">
        <title>De novo genome assembly of the potent medicinal plant Rehmannia glutinosa using nanopore technology.</title>
        <authorList>
            <person name="Ma L."/>
            <person name="Dong C."/>
            <person name="Song C."/>
            <person name="Wang X."/>
            <person name="Zheng X."/>
            <person name="Niu Y."/>
            <person name="Chen S."/>
            <person name="Feng W."/>
        </authorList>
    </citation>
    <scope>NUCLEOTIDE SEQUENCE [LARGE SCALE GENOMIC DNA]</scope>
    <source>
        <strain evidence="5">DH-2019</strain>
    </source>
</reference>
<evidence type="ECO:0000256" key="2">
    <source>
        <dbReference type="ARBA" id="ARBA00024341"/>
    </source>
</evidence>
<feature type="domain" description="DUF4005" evidence="4">
    <location>
        <begin position="259"/>
        <end position="337"/>
    </location>
</feature>
<feature type="region of interest" description="Disordered" evidence="3">
    <location>
        <begin position="247"/>
        <end position="289"/>
    </location>
</feature>
<evidence type="ECO:0000313" key="5">
    <source>
        <dbReference type="EMBL" id="KAK6117096.1"/>
    </source>
</evidence>
<evidence type="ECO:0000259" key="4">
    <source>
        <dbReference type="Pfam" id="PF13178"/>
    </source>
</evidence>
<comment type="caution">
    <text evidence="5">The sequence shown here is derived from an EMBL/GenBank/DDBJ whole genome shotgun (WGS) entry which is preliminary data.</text>
</comment>
<dbReference type="Pfam" id="PF13178">
    <property type="entry name" value="DUF4005"/>
    <property type="match status" value="1"/>
</dbReference>
<sequence length="388" mass="42170">MGKASKWFRGLFGLKKPEPKPNPNPAPKPPAKKKWSFAKSHKEKDHQKSQHTVARPGGYSNDDASQHAIAVAAATAAVAEAAVAAAQAAAAVVKLTSSGGNTSKAGSGAGCFYPVAYVSRSGAGYGNREEWAAVTIQSHFRAYLDGLWVLSKTVPSYLPLFDIGFGMEGPATPEKFESKTMKHQQMMLKRNGSKSNGNVTYDPENPHSMIRNRMIQRMSERSWEHGSFTRIIPSDDEISDKILEIDTGKPHVTPKPDNSPQFYSASSNGGSSKTGPFTPTKSDGSRSCLSGYSDHPNYMAYTESSKAKVRSISAPKQRPVQYERSSSMNRCSVHGYDHDLRANAQKVSALHANFANKAYPGSGRLDRLGMPVMRGDVSGFSGGHWHRY</sequence>
<proteinExistence type="inferred from homology"/>
<gene>
    <name evidence="5" type="ORF">DH2020_049141</name>
</gene>
<feature type="region of interest" description="Disordered" evidence="3">
    <location>
        <begin position="1"/>
        <end position="60"/>
    </location>
</feature>